<proteinExistence type="predicted"/>
<feature type="region of interest" description="Disordered" evidence="1">
    <location>
        <begin position="254"/>
        <end position="334"/>
    </location>
</feature>
<feature type="compositionally biased region" description="Acidic residues" evidence="1">
    <location>
        <begin position="289"/>
        <end position="306"/>
    </location>
</feature>
<feature type="region of interest" description="Disordered" evidence="1">
    <location>
        <begin position="398"/>
        <end position="421"/>
    </location>
</feature>
<evidence type="ECO:0000256" key="1">
    <source>
        <dbReference type="SAM" id="MobiDB-lite"/>
    </source>
</evidence>
<feature type="compositionally biased region" description="Polar residues" evidence="1">
    <location>
        <begin position="398"/>
        <end position="410"/>
    </location>
</feature>
<sequence>MTTTAGMYIHFDPNKIDLPPVLRGPVPLNQRGTPLACTGPSSSGTKRKRDTSSTPGPRSNNFEKVLQRATQNAENHAAKPAHDGMVTKDRVKSFDNKDQLLQALRDCFRESHDVNFAASYRTYDPRVSHKQRIQTVNHEIWKATGYRFTVKDHPRTKDGHKTRLWCSQDEAHKNKPCKFSRAPRTSSDGATVAKARYPCRSGLLICSRDDKTQPGFVAVVIRIHHHFAHEAYYDHTLPPEMTRSIWEKMAMGSFPPPPLPPPPQPILAPSPQFPAQQVPTEIVARDDSSEQDWDHEDECVSDDSQDPDGAIPNLDPALRPPLPPPPPSAPPSLNSEEYRARMRQHIANIREFCDGLDYQLQFNDVRLLEVLESDGAQFLKLVHRCLEIEGRLKAIPADSTNGAASHSLQTPVVDEEPAMAS</sequence>
<feature type="region of interest" description="Disordered" evidence="1">
    <location>
        <begin position="23"/>
        <end position="61"/>
    </location>
</feature>
<protein>
    <submittedName>
        <fullName evidence="2">Uncharacterized protein</fullName>
    </submittedName>
</protein>
<feature type="compositionally biased region" description="Pro residues" evidence="1">
    <location>
        <begin position="318"/>
        <end position="330"/>
    </location>
</feature>
<evidence type="ECO:0000313" key="2">
    <source>
        <dbReference type="EMBL" id="GLB44820.1"/>
    </source>
</evidence>
<reference evidence="2" key="1">
    <citation type="submission" date="2022-07" db="EMBL/GenBank/DDBJ databases">
        <title>The genome of Lyophyllum shimeji provides insight into the initial evolution of ectomycorrhizal fungal genome.</title>
        <authorList>
            <person name="Kobayashi Y."/>
            <person name="Shibata T."/>
            <person name="Hirakawa H."/>
            <person name="Shigenobu S."/>
            <person name="Nishiyama T."/>
            <person name="Yamada A."/>
            <person name="Hasebe M."/>
            <person name="Kawaguchi M."/>
        </authorList>
    </citation>
    <scope>NUCLEOTIDE SEQUENCE</scope>
    <source>
        <strain evidence="2">AT787</strain>
    </source>
</reference>
<dbReference type="AlphaFoldDB" id="A0A9P3PXG4"/>
<dbReference type="OrthoDB" id="3205748at2759"/>
<comment type="caution">
    <text evidence="2">The sequence shown here is derived from an EMBL/GenBank/DDBJ whole genome shotgun (WGS) entry which is preliminary data.</text>
</comment>
<accession>A0A9P3PXG4</accession>
<feature type="compositionally biased region" description="Pro residues" evidence="1">
    <location>
        <begin position="254"/>
        <end position="272"/>
    </location>
</feature>
<name>A0A9P3PXG4_LYOSH</name>
<evidence type="ECO:0000313" key="3">
    <source>
        <dbReference type="Proteomes" id="UP001063166"/>
    </source>
</evidence>
<organism evidence="2 3">
    <name type="scientific">Lyophyllum shimeji</name>
    <name type="common">Hon-shimeji</name>
    <name type="synonym">Tricholoma shimeji</name>
    <dbReference type="NCBI Taxonomy" id="47721"/>
    <lineage>
        <taxon>Eukaryota</taxon>
        <taxon>Fungi</taxon>
        <taxon>Dikarya</taxon>
        <taxon>Basidiomycota</taxon>
        <taxon>Agaricomycotina</taxon>
        <taxon>Agaricomycetes</taxon>
        <taxon>Agaricomycetidae</taxon>
        <taxon>Agaricales</taxon>
        <taxon>Tricholomatineae</taxon>
        <taxon>Lyophyllaceae</taxon>
        <taxon>Lyophyllum</taxon>
    </lineage>
</organism>
<dbReference type="EMBL" id="BRPK01000018">
    <property type="protein sequence ID" value="GLB44820.1"/>
    <property type="molecule type" value="Genomic_DNA"/>
</dbReference>
<keyword evidence="3" id="KW-1185">Reference proteome</keyword>
<gene>
    <name evidence="2" type="ORF">LshimejAT787_1801570</name>
</gene>
<dbReference type="Proteomes" id="UP001063166">
    <property type="component" value="Unassembled WGS sequence"/>
</dbReference>
<feature type="compositionally biased region" description="Polar residues" evidence="1">
    <location>
        <begin position="52"/>
        <end position="61"/>
    </location>
</feature>